<feature type="signal peptide" evidence="1">
    <location>
        <begin position="1"/>
        <end position="22"/>
    </location>
</feature>
<dbReference type="Proteomes" id="UP000249046">
    <property type="component" value="Unassembled WGS sequence"/>
</dbReference>
<accession>A0A2W5KQN1</accession>
<protein>
    <submittedName>
        <fullName evidence="2">Uncharacterized protein</fullName>
    </submittedName>
</protein>
<comment type="caution">
    <text evidence="2">The sequence shown here is derived from an EMBL/GenBank/DDBJ whole genome shotgun (WGS) entry which is preliminary data.</text>
</comment>
<reference evidence="2 3" key="1">
    <citation type="submission" date="2017-08" db="EMBL/GenBank/DDBJ databases">
        <title>Infants hospitalized years apart are colonized by the same room-sourced microbial strains.</title>
        <authorList>
            <person name="Brooks B."/>
            <person name="Olm M.R."/>
            <person name="Firek B.A."/>
            <person name="Baker R."/>
            <person name="Thomas B.C."/>
            <person name="Morowitz M.J."/>
            <person name="Banfield J.F."/>
        </authorList>
    </citation>
    <scope>NUCLEOTIDE SEQUENCE [LARGE SCALE GENOMIC DNA]</scope>
    <source>
        <strain evidence="2">S2_005_003_R2_42</strain>
    </source>
</reference>
<evidence type="ECO:0000313" key="2">
    <source>
        <dbReference type="EMBL" id="PZQ19432.1"/>
    </source>
</evidence>
<proteinExistence type="predicted"/>
<dbReference type="EMBL" id="QFPO01000002">
    <property type="protein sequence ID" value="PZQ19432.1"/>
    <property type="molecule type" value="Genomic_DNA"/>
</dbReference>
<gene>
    <name evidence="2" type="ORF">DI564_01620</name>
</gene>
<name>A0A2W5KQN1_9GAMM</name>
<keyword evidence="1" id="KW-0732">Signal</keyword>
<dbReference type="AlphaFoldDB" id="A0A2W5KQN1"/>
<organism evidence="2 3">
    <name type="scientific">Rhodanobacter denitrificans</name>
    <dbReference type="NCBI Taxonomy" id="666685"/>
    <lineage>
        <taxon>Bacteria</taxon>
        <taxon>Pseudomonadati</taxon>
        <taxon>Pseudomonadota</taxon>
        <taxon>Gammaproteobacteria</taxon>
        <taxon>Lysobacterales</taxon>
        <taxon>Rhodanobacteraceae</taxon>
        <taxon>Rhodanobacter</taxon>
    </lineage>
</organism>
<evidence type="ECO:0000256" key="1">
    <source>
        <dbReference type="SAM" id="SignalP"/>
    </source>
</evidence>
<sequence length="663" mass="71247">MKTPVRLLALTIAACTAGAAFAASTENPAPPQWTAWGGTVGLHFNPDLLGDLGIAVTASEHALPAGAARLTDGLQVRQAQAMTAFDLRRDGSIAFRAERGSFAGFLGGAIQARGGLRFELPDGSTLDLTDFRLQPNPVDAMRLDLADRDGTAWFTIDHMMYEMVRSNQVLAVYTADVRASRALAERVGRLELVGHPVADVELLTEVRSQGTGGDLDPQGNGHWHGEQVDGQPPGTVYEADLFMQHISVTRMRQSGTSGHEGNGRVVFAPDSTLRNNLNNGSAVTTIPGQGALGISSALWTARIPWYSKFSGNFAPYNNDQHPFLIWNMYRINADGGIEQIGRSGVKHAWLTTNWDCAPGENISGQILGRGCSDTYSTFNNDDNSDLSFRSEIIPATNQWGRCGSLFDPNCVGSNTNSWPDDDDYVRRLVVNESQISPTRNPGATYLFDSWYLARQDINIYNSMASVTGTPTYSGGNWSFAGQGNYRLGSVTDRWVEGAPSGTTVANTELAVAEGHAKVAVRVVDLGNGQWTYHYAVHNLDFARAVTEGSEPNLRVLSNRGFSSFSVPLEAGAVVGTQRFSDGDLEVGNDWTFSSAGGRLTWTAPAGASLDWGSLYLFSVTVDAPPTPGQSRLDVAQSGSPAFYDVAVPVPGAQADEIFESGFE</sequence>
<evidence type="ECO:0000313" key="3">
    <source>
        <dbReference type="Proteomes" id="UP000249046"/>
    </source>
</evidence>
<feature type="chain" id="PRO_5015946613" evidence="1">
    <location>
        <begin position="23"/>
        <end position="663"/>
    </location>
</feature>